<dbReference type="PANTHER" id="PTHR11274">
    <property type="entry name" value="RAD25/XP-B DNA REPAIR HELICASE"/>
    <property type="match status" value="1"/>
</dbReference>
<keyword evidence="4" id="KW-0067">ATP-binding</keyword>
<dbReference type="InterPro" id="IPR050615">
    <property type="entry name" value="ATP-dep_DNA_Helicase"/>
</dbReference>
<dbReference type="GO" id="GO:0005524">
    <property type="term" value="F:ATP binding"/>
    <property type="evidence" value="ECO:0007669"/>
    <property type="project" value="UniProtKB-KW"/>
</dbReference>
<dbReference type="InterPro" id="IPR006935">
    <property type="entry name" value="Helicase/UvrB_N"/>
</dbReference>
<dbReference type="GO" id="GO:0003677">
    <property type="term" value="F:DNA binding"/>
    <property type="evidence" value="ECO:0007669"/>
    <property type="project" value="InterPro"/>
</dbReference>
<comment type="caution">
    <text evidence="7">The sequence shown here is derived from an EMBL/GenBank/DDBJ whole genome shotgun (WGS) entry which is preliminary data.</text>
</comment>
<accession>A0A921FNW4</accession>
<dbReference type="Pfam" id="PF04851">
    <property type="entry name" value="ResIII"/>
    <property type="match status" value="1"/>
</dbReference>
<protein>
    <submittedName>
        <fullName evidence="7">DEAD/DEAH box helicase</fullName>
    </submittedName>
</protein>
<keyword evidence="3 7" id="KW-0347">Helicase</keyword>
<gene>
    <name evidence="7" type="ORF">K8V32_11410</name>
</gene>
<keyword evidence="2" id="KW-0378">Hydrolase</keyword>
<dbReference type="PROSITE" id="PS51192">
    <property type="entry name" value="HELICASE_ATP_BIND_1"/>
    <property type="match status" value="1"/>
</dbReference>
<dbReference type="SMART" id="SM00490">
    <property type="entry name" value="HELICc"/>
    <property type="match status" value="1"/>
</dbReference>
<dbReference type="EMBL" id="DYXC01000132">
    <property type="protein sequence ID" value="HJF15388.1"/>
    <property type="molecule type" value="Genomic_DNA"/>
</dbReference>
<organism evidence="7 8">
    <name type="scientific">Enteractinococcus helveticum</name>
    <dbReference type="NCBI Taxonomy" id="1837282"/>
    <lineage>
        <taxon>Bacteria</taxon>
        <taxon>Bacillati</taxon>
        <taxon>Actinomycetota</taxon>
        <taxon>Actinomycetes</taxon>
        <taxon>Micrococcales</taxon>
        <taxon>Micrococcaceae</taxon>
    </lineage>
</organism>
<dbReference type="PROSITE" id="PS51194">
    <property type="entry name" value="HELICASE_CTER"/>
    <property type="match status" value="1"/>
</dbReference>
<sequence length="372" mass="41684">MSFTGQLRPEQHNAVRSLLKHQDGVLVAPPGSGKTVMACALIAERQVATAILVNRAELIHQWRERLTSYLDIDTKQIGQLGGGRKERTGAIDLIMMQSISHRDADPTILNEYGQIIVDECHAIAAPATEAAIRKVNVRFWTGLTATPFRADQMDELITMQCGPIRHVIETQTQGSRQRINHQTSFTTEEPGTDGASIQAIYNELSLDQERNLLIVDQIIQAASEQRYCLVLTNRITHLHTLRVLLESKLNYPVFTLHGQLTAQERTQTRQNIARYAAQNNPFVLLAIDKVAGEGLDIPTMDTLFLTMPVSFKGRIIQQAGRITRGSTLGQQTAVVHDFHDTQVPLLARMHRRRSKILQKEGFLLQPQLPLET</sequence>
<dbReference type="CDD" id="cd18785">
    <property type="entry name" value="SF2_C"/>
    <property type="match status" value="1"/>
</dbReference>
<evidence type="ECO:0000256" key="2">
    <source>
        <dbReference type="ARBA" id="ARBA00022801"/>
    </source>
</evidence>
<dbReference type="SMART" id="SM00487">
    <property type="entry name" value="DEXDc"/>
    <property type="match status" value="1"/>
</dbReference>
<dbReference type="Pfam" id="PF00271">
    <property type="entry name" value="Helicase_C"/>
    <property type="match status" value="1"/>
</dbReference>
<dbReference type="InterPro" id="IPR014001">
    <property type="entry name" value="Helicase_ATP-bd"/>
</dbReference>
<keyword evidence="1" id="KW-0547">Nucleotide-binding</keyword>
<evidence type="ECO:0000256" key="1">
    <source>
        <dbReference type="ARBA" id="ARBA00022741"/>
    </source>
</evidence>
<dbReference type="InterPro" id="IPR001650">
    <property type="entry name" value="Helicase_C-like"/>
</dbReference>
<evidence type="ECO:0000313" key="7">
    <source>
        <dbReference type="EMBL" id="HJF15388.1"/>
    </source>
</evidence>
<dbReference type="AlphaFoldDB" id="A0A921FNW4"/>
<dbReference type="Proteomes" id="UP000703315">
    <property type="component" value="Unassembled WGS sequence"/>
</dbReference>
<dbReference type="Gene3D" id="3.40.50.300">
    <property type="entry name" value="P-loop containing nucleotide triphosphate hydrolases"/>
    <property type="match status" value="2"/>
</dbReference>
<feature type="domain" description="Helicase ATP-binding" evidence="5">
    <location>
        <begin position="15"/>
        <end position="165"/>
    </location>
</feature>
<evidence type="ECO:0000313" key="8">
    <source>
        <dbReference type="Proteomes" id="UP000703315"/>
    </source>
</evidence>
<dbReference type="PANTHER" id="PTHR11274:SF0">
    <property type="entry name" value="GENERAL TRANSCRIPTION AND DNA REPAIR FACTOR IIH HELICASE SUBUNIT XPB"/>
    <property type="match status" value="1"/>
</dbReference>
<dbReference type="RefSeq" id="WP_369681067.1">
    <property type="nucleotide sequence ID" value="NZ_DYXC01000132.1"/>
</dbReference>
<proteinExistence type="predicted"/>
<dbReference type="GO" id="GO:0004386">
    <property type="term" value="F:helicase activity"/>
    <property type="evidence" value="ECO:0007669"/>
    <property type="project" value="UniProtKB-KW"/>
</dbReference>
<feature type="domain" description="Helicase C-terminal" evidence="6">
    <location>
        <begin position="214"/>
        <end position="372"/>
    </location>
</feature>
<evidence type="ECO:0000256" key="3">
    <source>
        <dbReference type="ARBA" id="ARBA00022806"/>
    </source>
</evidence>
<evidence type="ECO:0000259" key="6">
    <source>
        <dbReference type="PROSITE" id="PS51194"/>
    </source>
</evidence>
<dbReference type="CDD" id="cd17926">
    <property type="entry name" value="DEXHc_RE"/>
    <property type="match status" value="1"/>
</dbReference>
<dbReference type="GO" id="GO:0016787">
    <property type="term" value="F:hydrolase activity"/>
    <property type="evidence" value="ECO:0007669"/>
    <property type="project" value="UniProtKB-KW"/>
</dbReference>
<name>A0A921FNW4_9MICC</name>
<evidence type="ECO:0000256" key="4">
    <source>
        <dbReference type="ARBA" id="ARBA00022840"/>
    </source>
</evidence>
<dbReference type="SUPFAM" id="SSF52540">
    <property type="entry name" value="P-loop containing nucleoside triphosphate hydrolases"/>
    <property type="match status" value="1"/>
</dbReference>
<evidence type="ECO:0000259" key="5">
    <source>
        <dbReference type="PROSITE" id="PS51192"/>
    </source>
</evidence>
<reference evidence="7" key="2">
    <citation type="submission" date="2021-09" db="EMBL/GenBank/DDBJ databases">
        <authorList>
            <person name="Gilroy R."/>
        </authorList>
    </citation>
    <scope>NUCLEOTIDE SEQUENCE</scope>
    <source>
        <strain evidence="7">ChiHjej13B12-14962</strain>
    </source>
</reference>
<reference evidence="7" key="1">
    <citation type="journal article" date="2021" name="PeerJ">
        <title>Extensive microbial diversity within the chicken gut microbiome revealed by metagenomics and culture.</title>
        <authorList>
            <person name="Gilroy R."/>
            <person name="Ravi A."/>
            <person name="Getino M."/>
            <person name="Pursley I."/>
            <person name="Horton D.L."/>
            <person name="Alikhan N.F."/>
            <person name="Baker D."/>
            <person name="Gharbi K."/>
            <person name="Hall N."/>
            <person name="Watson M."/>
            <person name="Adriaenssens E.M."/>
            <person name="Foster-Nyarko E."/>
            <person name="Jarju S."/>
            <person name="Secka A."/>
            <person name="Antonio M."/>
            <person name="Oren A."/>
            <person name="Chaudhuri R.R."/>
            <person name="La Ragione R."/>
            <person name="Hildebrand F."/>
            <person name="Pallen M.J."/>
        </authorList>
    </citation>
    <scope>NUCLEOTIDE SEQUENCE</scope>
    <source>
        <strain evidence="7">ChiHjej13B12-14962</strain>
    </source>
</reference>
<dbReference type="InterPro" id="IPR027417">
    <property type="entry name" value="P-loop_NTPase"/>
</dbReference>